<evidence type="ECO:0000256" key="10">
    <source>
        <dbReference type="ARBA" id="ARBA00023242"/>
    </source>
</evidence>
<comment type="subcellular location">
    <subcellularLocation>
        <location evidence="1">Nucleus</location>
    </subcellularLocation>
</comment>
<feature type="domain" description="C2H2-type" evidence="13">
    <location>
        <begin position="542"/>
        <end position="570"/>
    </location>
</feature>
<dbReference type="Proteomes" id="UP001497623">
    <property type="component" value="Unassembled WGS sequence"/>
</dbReference>
<dbReference type="InterPro" id="IPR036236">
    <property type="entry name" value="Znf_C2H2_sf"/>
</dbReference>
<feature type="region of interest" description="Disordered" evidence="12">
    <location>
        <begin position="363"/>
        <end position="395"/>
    </location>
</feature>
<evidence type="ECO:0000313" key="15">
    <source>
        <dbReference type="Proteomes" id="UP001497623"/>
    </source>
</evidence>
<dbReference type="Pfam" id="PF00096">
    <property type="entry name" value="zf-C2H2"/>
    <property type="match status" value="5"/>
</dbReference>
<evidence type="ECO:0000256" key="2">
    <source>
        <dbReference type="ARBA" id="ARBA00006991"/>
    </source>
</evidence>
<feature type="domain" description="C2H2-type" evidence="13">
    <location>
        <begin position="633"/>
        <end position="661"/>
    </location>
</feature>
<dbReference type="SUPFAM" id="SSF57667">
    <property type="entry name" value="beta-beta-alpha zinc fingers"/>
    <property type="match status" value="6"/>
</dbReference>
<feature type="compositionally biased region" description="Acidic residues" evidence="12">
    <location>
        <begin position="309"/>
        <end position="324"/>
    </location>
</feature>
<keyword evidence="9" id="KW-0804">Transcription</keyword>
<dbReference type="PROSITE" id="PS50157">
    <property type="entry name" value="ZINC_FINGER_C2H2_2"/>
    <property type="match status" value="9"/>
</dbReference>
<keyword evidence="5 11" id="KW-0863">Zinc-finger</keyword>
<keyword evidence="6" id="KW-0862">Zinc</keyword>
<evidence type="ECO:0000256" key="6">
    <source>
        <dbReference type="ARBA" id="ARBA00022833"/>
    </source>
</evidence>
<feature type="domain" description="C2H2-type" evidence="13">
    <location>
        <begin position="690"/>
        <end position="713"/>
    </location>
</feature>
<dbReference type="PANTHER" id="PTHR24379:SF121">
    <property type="entry name" value="C2H2-TYPE DOMAIN-CONTAINING PROTEIN"/>
    <property type="match status" value="1"/>
</dbReference>
<evidence type="ECO:0000256" key="8">
    <source>
        <dbReference type="ARBA" id="ARBA00023125"/>
    </source>
</evidence>
<gene>
    <name evidence="14" type="ORF">MNOR_LOCUS26067</name>
</gene>
<comment type="similarity">
    <text evidence="2">Belongs to the krueppel C2H2-type zinc-finger protein family.</text>
</comment>
<feature type="domain" description="C2H2-type" evidence="13">
    <location>
        <begin position="511"/>
        <end position="539"/>
    </location>
</feature>
<reference evidence="14 15" key="1">
    <citation type="submission" date="2024-05" db="EMBL/GenBank/DDBJ databases">
        <authorList>
            <person name="Wallberg A."/>
        </authorList>
    </citation>
    <scope>NUCLEOTIDE SEQUENCE [LARGE SCALE GENOMIC DNA]</scope>
</reference>
<evidence type="ECO:0000259" key="13">
    <source>
        <dbReference type="PROSITE" id="PS50157"/>
    </source>
</evidence>
<accession>A0AAV2RLB8</accession>
<dbReference type="SMART" id="SM00355">
    <property type="entry name" value="ZnF_C2H2"/>
    <property type="match status" value="11"/>
</dbReference>
<dbReference type="PANTHER" id="PTHR24379">
    <property type="entry name" value="KRAB AND ZINC FINGER DOMAIN-CONTAINING"/>
    <property type="match status" value="1"/>
</dbReference>
<feature type="domain" description="C2H2-type" evidence="13">
    <location>
        <begin position="602"/>
        <end position="630"/>
    </location>
</feature>
<evidence type="ECO:0000256" key="3">
    <source>
        <dbReference type="ARBA" id="ARBA00022723"/>
    </source>
</evidence>
<organism evidence="14 15">
    <name type="scientific">Meganyctiphanes norvegica</name>
    <name type="common">Northern krill</name>
    <name type="synonym">Thysanopoda norvegica</name>
    <dbReference type="NCBI Taxonomy" id="48144"/>
    <lineage>
        <taxon>Eukaryota</taxon>
        <taxon>Metazoa</taxon>
        <taxon>Ecdysozoa</taxon>
        <taxon>Arthropoda</taxon>
        <taxon>Crustacea</taxon>
        <taxon>Multicrustacea</taxon>
        <taxon>Malacostraca</taxon>
        <taxon>Eumalacostraca</taxon>
        <taxon>Eucarida</taxon>
        <taxon>Euphausiacea</taxon>
        <taxon>Euphausiidae</taxon>
        <taxon>Meganyctiphanes</taxon>
    </lineage>
</organism>
<dbReference type="FunFam" id="3.30.160.60:FF:001370">
    <property type="entry name" value="Zinc finger protein"/>
    <property type="match status" value="1"/>
</dbReference>
<keyword evidence="10" id="KW-0539">Nucleus</keyword>
<dbReference type="Gene3D" id="3.30.160.60">
    <property type="entry name" value="Classic Zinc Finger"/>
    <property type="match status" value="7"/>
</dbReference>
<evidence type="ECO:0000256" key="1">
    <source>
        <dbReference type="ARBA" id="ARBA00004123"/>
    </source>
</evidence>
<evidence type="ECO:0000256" key="7">
    <source>
        <dbReference type="ARBA" id="ARBA00023015"/>
    </source>
</evidence>
<dbReference type="GO" id="GO:0005634">
    <property type="term" value="C:nucleus"/>
    <property type="evidence" value="ECO:0007669"/>
    <property type="project" value="UniProtKB-SubCell"/>
</dbReference>
<name>A0AAV2RLB8_MEGNR</name>
<evidence type="ECO:0000256" key="9">
    <source>
        <dbReference type="ARBA" id="ARBA00023163"/>
    </source>
</evidence>
<keyword evidence="8" id="KW-0238">DNA-binding</keyword>
<proteinExistence type="inferred from homology"/>
<dbReference type="Pfam" id="PF13912">
    <property type="entry name" value="zf-C2H2_6"/>
    <property type="match status" value="1"/>
</dbReference>
<dbReference type="EMBL" id="CAXKWB010025574">
    <property type="protein sequence ID" value="CAL4128378.1"/>
    <property type="molecule type" value="Genomic_DNA"/>
</dbReference>
<protein>
    <recommendedName>
        <fullName evidence="13">C2H2-type domain-containing protein</fullName>
    </recommendedName>
</protein>
<keyword evidence="7" id="KW-0805">Transcription regulation</keyword>
<comment type="caution">
    <text evidence="14">The sequence shown here is derived from an EMBL/GenBank/DDBJ whole genome shotgun (WGS) entry which is preliminary data.</text>
</comment>
<feature type="domain" description="C2H2-type" evidence="13">
    <location>
        <begin position="482"/>
        <end position="510"/>
    </location>
</feature>
<feature type="domain" description="C2H2-type" evidence="13">
    <location>
        <begin position="662"/>
        <end position="689"/>
    </location>
</feature>
<dbReference type="FunFam" id="3.30.160.60:FF:000100">
    <property type="entry name" value="Zinc finger 45-like"/>
    <property type="match status" value="1"/>
</dbReference>
<evidence type="ECO:0000256" key="12">
    <source>
        <dbReference type="SAM" id="MobiDB-lite"/>
    </source>
</evidence>
<dbReference type="PROSITE" id="PS00028">
    <property type="entry name" value="ZINC_FINGER_C2H2_1"/>
    <property type="match status" value="9"/>
</dbReference>
<evidence type="ECO:0000256" key="4">
    <source>
        <dbReference type="ARBA" id="ARBA00022737"/>
    </source>
</evidence>
<evidence type="ECO:0000256" key="5">
    <source>
        <dbReference type="ARBA" id="ARBA00022771"/>
    </source>
</evidence>
<dbReference type="InterPro" id="IPR013087">
    <property type="entry name" value="Znf_C2H2_type"/>
</dbReference>
<feature type="domain" description="C2H2-type" evidence="13">
    <location>
        <begin position="573"/>
        <end position="601"/>
    </location>
</feature>
<dbReference type="GO" id="GO:0003690">
    <property type="term" value="F:double-stranded DNA binding"/>
    <property type="evidence" value="ECO:0007669"/>
    <property type="project" value="UniProtKB-ARBA"/>
</dbReference>
<keyword evidence="15" id="KW-1185">Reference proteome</keyword>
<dbReference type="AlphaFoldDB" id="A0AAV2RLB8"/>
<keyword evidence="4" id="KW-0677">Repeat</keyword>
<feature type="region of interest" description="Disordered" evidence="12">
    <location>
        <begin position="309"/>
        <end position="333"/>
    </location>
</feature>
<sequence>MDFEDQRRLFAMLPIGHQGHIMAQAQIAQQTTSQQQQVLAQHQHQPHQQQQDQQGHTRILIGDSRLMVGGTRGLDVDVTTLANISSHMTNTMAGKINHHYCFYFGSWINATQIPTQMTVSQHQVPQQISLQQQQPQQPISQQQGALCLSNGVTAPGTTALLVAVEGETTTLEVSQESLEVVNNQTQPGTEPNTITGIDQRWCLVCNKGLPQVESQDCVNLFKASMTVSHRKLSTMLGRLVGLTLSKAHSDMLCRRCFGLVEQVDGLEIELADTKMELVQQYESTVGHRQPHAKKEVECPSLEADVEWEDTGDSEYVDNEDDDPDCMSNGAKRRKKVCKSKRKIKVKKASKLFKLLTKIKSDTMDVENAGDGSQQKRNRGRPRKKDKEEDDEIPPGAPTKECPACKKVVLSKNYLIHLSTHRLFPCPFCESLYKRKDIKNHIAEAHQEEIHFPCTECDEVFDTFMQLRQHCLVVHMGVEQEKYLCKTCNKTFSSATGLKVHIETIHEKAQVYECPVCKESFNQKGNMQNHYRRLHQGEEARKLLCDICSKGFICPSDLRKHVERVHLKVRKNEVMCDLCGKPFSDSRAMRIHINAVHTKEVQHPCPDCKMVFHSLTNMVTHRRRMHGGAEGRKHICEVCHKGFCSPSDLKTHIRVVHENVRKFVCDICGQAFKVCSHLKYHRRKHTGETPYECPHCGKRFHGPSHISDHVKKVHKTMYIGANQRRKLNLPESAPPPPPGMLPSRNKVEVKNKPVTPSMNMVHSTGGSYTTGQPMTCIPVSNMTNFNSGIQHSGNMIVPAVPPATMVTHHHQGIMEHHNPYTNFHFQTVDQNPTQQSPVPMVVRLLHDLQYQYNIDNHDFRLIQCIWAHAKVQIEVTTLGILAEGICFFEVAHLVLKLIYPFHIFYVHVQIFLEIHLTAQ</sequence>
<feature type="domain" description="C2H2-type" evidence="13">
    <location>
        <begin position="451"/>
        <end position="479"/>
    </location>
</feature>
<feature type="region of interest" description="Disordered" evidence="12">
    <location>
        <begin position="34"/>
        <end position="55"/>
    </location>
</feature>
<feature type="non-terminal residue" evidence="14">
    <location>
        <position position="918"/>
    </location>
</feature>
<keyword evidence="3" id="KW-0479">Metal-binding</keyword>
<evidence type="ECO:0000256" key="11">
    <source>
        <dbReference type="PROSITE-ProRule" id="PRU00042"/>
    </source>
</evidence>
<evidence type="ECO:0000313" key="14">
    <source>
        <dbReference type="EMBL" id="CAL4128378.1"/>
    </source>
</evidence>
<dbReference type="GO" id="GO:0008270">
    <property type="term" value="F:zinc ion binding"/>
    <property type="evidence" value="ECO:0007669"/>
    <property type="project" value="UniProtKB-KW"/>
</dbReference>